<evidence type="ECO:0008006" key="4">
    <source>
        <dbReference type="Google" id="ProtNLM"/>
    </source>
</evidence>
<feature type="signal peptide" evidence="1">
    <location>
        <begin position="1"/>
        <end position="21"/>
    </location>
</feature>
<feature type="chain" id="PRO_5020331975" description="Phosphate starvation-inducible protein PsiF" evidence="1">
    <location>
        <begin position="22"/>
        <end position="66"/>
    </location>
</feature>
<keyword evidence="3" id="KW-1185">Reference proteome</keyword>
<name>A0A4U5JMY2_9GAMM</name>
<protein>
    <recommendedName>
        <fullName evidence="4">Phosphate starvation-inducible protein PsiF</fullName>
    </recommendedName>
</protein>
<gene>
    <name evidence="2" type="ORF">FCE95_16170</name>
</gene>
<organism evidence="2 3">
    <name type="scientific">Luteimonas gilva</name>
    <dbReference type="NCBI Taxonomy" id="2572684"/>
    <lineage>
        <taxon>Bacteria</taxon>
        <taxon>Pseudomonadati</taxon>
        <taxon>Pseudomonadota</taxon>
        <taxon>Gammaproteobacteria</taxon>
        <taxon>Lysobacterales</taxon>
        <taxon>Lysobacteraceae</taxon>
        <taxon>Luteimonas</taxon>
    </lineage>
</organism>
<accession>A0A4U5JMY2</accession>
<dbReference type="AlphaFoldDB" id="A0A4U5JMY2"/>
<proteinExistence type="predicted"/>
<comment type="caution">
    <text evidence="2">The sequence shown here is derived from an EMBL/GenBank/DDBJ whole genome shotgun (WGS) entry which is preliminary data.</text>
</comment>
<sequence>MKIRNTLIALGLAMAATSAFAATPQPAAAGAKAKPAKHCVQRSKIGKCEKWSTDAKQDAAKAEKKS</sequence>
<dbReference type="Proteomes" id="UP000308707">
    <property type="component" value="Unassembled WGS sequence"/>
</dbReference>
<dbReference type="RefSeq" id="WP_137268061.1">
    <property type="nucleotide sequence ID" value="NZ_SZUA01000003.1"/>
</dbReference>
<evidence type="ECO:0000256" key="1">
    <source>
        <dbReference type="SAM" id="SignalP"/>
    </source>
</evidence>
<dbReference type="EMBL" id="SZUA01000003">
    <property type="protein sequence ID" value="TKR29658.1"/>
    <property type="molecule type" value="Genomic_DNA"/>
</dbReference>
<evidence type="ECO:0000313" key="3">
    <source>
        <dbReference type="Proteomes" id="UP000308707"/>
    </source>
</evidence>
<reference evidence="2 3" key="1">
    <citation type="submission" date="2019-04" db="EMBL/GenBank/DDBJ databases">
        <title>Reference strain of H23.</title>
        <authorList>
            <person name="Luo X."/>
        </authorList>
    </citation>
    <scope>NUCLEOTIDE SEQUENCE [LARGE SCALE GENOMIC DNA]</scope>
    <source>
        <strain evidence="2 3">H23</strain>
    </source>
</reference>
<evidence type="ECO:0000313" key="2">
    <source>
        <dbReference type="EMBL" id="TKR29658.1"/>
    </source>
</evidence>
<keyword evidence="1" id="KW-0732">Signal</keyword>